<dbReference type="Pfam" id="PF01722">
    <property type="entry name" value="BolA"/>
    <property type="match status" value="1"/>
</dbReference>
<dbReference type="Gene3D" id="3.30.300.90">
    <property type="entry name" value="BolA-like"/>
    <property type="match status" value="1"/>
</dbReference>
<proteinExistence type="inferred from homology"/>
<dbReference type="Proteomes" id="UP000823399">
    <property type="component" value="Unassembled WGS sequence"/>
</dbReference>
<accession>A0A9P7FLI6</accession>
<keyword evidence="3" id="KW-1185">Reference proteome</keyword>
<comment type="similarity">
    <text evidence="1">Belongs to the BolA/IbaG family.</text>
</comment>
<sequence>MLWATRSLRIALRQSLNLSRAMASDTILGSPGPVEIVMRQKLVTLLQPSKLIITNESQLHRHHAAMRSQGGGNGETHFAVQVISDAFKGKNTVQRHRLIYSALSEEFSQGLHALSLNTKTSEEAQRCQAEN</sequence>
<evidence type="ECO:0000313" key="2">
    <source>
        <dbReference type="EMBL" id="KAG2119568.1"/>
    </source>
</evidence>
<dbReference type="InterPro" id="IPR036065">
    <property type="entry name" value="BolA-like_sf"/>
</dbReference>
<name>A0A9P7FLI6_9AGAM</name>
<dbReference type="PANTHER" id="PTHR46230">
    <property type="match status" value="1"/>
</dbReference>
<evidence type="ECO:0000256" key="1">
    <source>
        <dbReference type="RuleBase" id="RU003860"/>
    </source>
</evidence>
<dbReference type="GO" id="GO:0044572">
    <property type="term" value="P:[4Fe-4S] cluster assembly"/>
    <property type="evidence" value="ECO:0007669"/>
    <property type="project" value="TreeGrafter"/>
</dbReference>
<evidence type="ECO:0000313" key="3">
    <source>
        <dbReference type="Proteomes" id="UP000823399"/>
    </source>
</evidence>
<dbReference type="RefSeq" id="XP_041299394.1">
    <property type="nucleotide sequence ID" value="XM_041435029.1"/>
</dbReference>
<dbReference type="PANTHER" id="PTHR46230:SF7">
    <property type="entry name" value="BOLA-LIKE PROTEIN 1"/>
    <property type="match status" value="1"/>
</dbReference>
<dbReference type="SUPFAM" id="SSF82657">
    <property type="entry name" value="BolA-like"/>
    <property type="match status" value="1"/>
</dbReference>
<dbReference type="OrthoDB" id="411584at2759"/>
<gene>
    <name evidence="2" type="ORF">F5147DRAFT_664638</name>
</gene>
<comment type="caution">
    <text evidence="2">The sequence shown here is derived from an EMBL/GenBank/DDBJ whole genome shotgun (WGS) entry which is preliminary data.</text>
</comment>
<reference evidence="2" key="1">
    <citation type="journal article" date="2020" name="New Phytol.">
        <title>Comparative genomics reveals dynamic genome evolution in host specialist ectomycorrhizal fungi.</title>
        <authorList>
            <person name="Lofgren L.A."/>
            <person name="Nguyen N.H."/>
            <person name="Vilgalys R."/>
            <person name="Ruytinx J."/>
            <person name="Liao H.L."/>
            <person name="Branco S."/>
            <person name="Kuo A."/>
            <person name="LaButti K."/>
            <person name="Lipzen A."/>
            <person name="Andreopoulos W."/>
            <person name="Pangilinan J."/>
            <person name="Riley R."/>
            <person name="Hundley H."/>
            <person name="Na H."/>
            <person name="Barry K."/>
            <person name="Grigoriev I.V."/>
            <person name="Stajich J.E."/>
            <person name="Kennedy P.G."/>
        </authorList>
    </citation>
    <scope>NUCLEOTIDE SEQUENCE</scope>
    <source>
        <strain evidence="2">FC423</strain>
    </source>
</reference>
<dbReference type="GeneID" id="64697288"/>
<dbReference type="GO" id="GO:0005759">
    <property type="term" value="C:mitochondrial matrix"/>
    <property type="evidence" value="ECO:0007669"/>
    <property type="project" value="TreeGrafter"/>
</dbReference>
<dbReference type="PIRSF" id="PIRSF003113">
    <property type="entry name" value="BolA"/>
    <property type="match status" value="1"/>
</dbReference>
<dbReference type="EMBL" id="JABBWM010000002">
    <property type="protein sequence ID" value="KAG2119568.1"/>
    <property type="molecule type" value="Genomic_DNA"/>
</dbReference>
<dbReference type="AlphaFoldDB" id="A0A9P7FLI6"/>
<organism evidence="2 3">
    <name type="scientific">Suillus discolor</name>
    <dbReference type="NCBI Taxonomy" id="1912936"/>
    <lineage>
        <taxon>Eukaryota</taxon>
        <taxon>Fungi</taxon>
        <taxon>Dikarya</taxon>
        <taxon>Basidiomycota</taxon>
        <taxon>Agaricomycotina</taxon>
        <taxon>Agaricomycetes</taxon>
        <taxon>Agaricomycetidae</taxon>
        <taxon>Boletales</taxon>
        <taxon>Suillineae</taxon>
        <taxon>Suillaceae</taxon>
        <taxon>Suillus</taxon>
    </lineage>
</organism>
<protein>
    <submittedName>
        <fullName evidence="2">Bola-like protein</fullName>
    </submittedName>
</protein>
<dbReference type="InterPro" id="IPR002634">
    <property type="entry name" value="BolA"/>
</dbReference>